<dbReference type="Proteomes" id="UP000076858">
    <property type="component" value="Unassembled WGS sequence"/>
</dbReference>
<reference evidence="1 2" key="1">
    <citation type="submission" date="2016-03" db="EMBL/GenBank/DDBJ databases">
        <title>EvidentialGene: Evidence-directed Construction of Genes on Genomes.</title>
        <authorList>
            <person name="Gilbert D.G."/>
            <person name="Choi J.-H."/>
            <person name="Mockaitis K."/>
            <person name="Colbourne J."/>
            <person name="Pfrender M."/>
        </authorList>
    </citation>
    <scope>NUCLEOTIDE SEQUENCE [LARGE SCALE GENOMIC DNA]</scope>
    <source>
        <strain evidence="1 2">Xinb3</strain>
        <tissue evidence="1">Complete organism</tissue>
    </source>
</reference>
<feature type="non-terminal residue" evidence="1">
    <location>
        <position position="1"/>
    </location>
</feature>
<comment type="caution">
    <text evidence="1">The sequence shown here is derived from an EMBL/GenBank/DDBJ whole genome shotgun (WGS) entry which is preliminary data.</text>
</comment>
<dbReference type="AlphaFoldDB" id="A0A164EJL1"/>
<protein>
    <submittedName>
        <fullName evidence="1">Uncharacterized protein</fullName>
    </submittedName>
</protein>
<dbReference type="EMBL" id="LRGB01023482">
    <property type="protein sequence ID" value="KZR96853.1"/>
    <property type="molecule type" value="Genomic_DNA"/>
</dbReference>
<proteinExistence type="predicted"/>
<accession>A0A164EJL1</accession>
<gene>
    <name evidence="1" type="ORF">APZ42_008582</name>
</gene>
<evidence type="ECO:0000313" key="2">
    <source>
        <dbReference type="Proteomes" id="UP000076858"/>
    </source>
</evidence>
<name>A0A164EJL1_9CRUS</name>
<evidence type="ECO:0000313" key="1">
    <source>
        <dbReference type="EMBL" id="KZR96853.1"/>
    </source>
</evidence>
<organism evidence="1 2">
    <name type="scientific">Daphnia magna</name>
    <dbReference type="NCBI Taxonomy" id="35525"/>
    <lineage>
        <taxon>Eukaryota</taxon>
        <taxon>Metazoa</taxon>
        <taxon>Ecdysozoa</taxon>
        <taxon>Arthropoda</taxon>
        <taxon>Crustacea</taxon>
        <taxon>Branchiopoda</taxon>
        <taxon>Diplostraca</taxon>
        <taxon>Cladocera</taxon>
        <taxon>Anomopoda</taxon>
        <taxon>Daphniidae</taxon>
        <taxon>Daphnia</taxon>
    </lineage>
</organism>
<sequence length="89" mass="10270">DSKDYLIGDLNSKNQCGFNYLTSSAEILNSFETTTPITMHHNRVPEMSYSDNHKLHEMQFPPQLSNTVHNCRTPLTEHNLKILQIINLK</sequence>
<keyword evidence="2" id="KW-1185">Reference proteome</keyword>